<comment type="caution">
    <text evidence="2">The sequence shown here is derived from an EMBL/GenBank/DDBJ whole genome shotgun (WGS) entry which is preliminary data.</text>
</comment>
<evidence type="ECO:0000256" key="1">
    <source>
        <dbReference type="SAM" id="MobiDB-lite"/>
    </source>
</evidence>
<evidence type="ECO:0000313" key="3">
    <source>
        <dbReference type="Proteomes" id="UP000887013"/>
    </source>
</evidence>
<dbReference type="Proteomes" id="UP000887013">
    <property type="component" value="Unassembled WGS sequence"/>
</dbReference>
<proteinExistence type="predicted"/>
<dbReference type="AlphaFoldDB" id="A0A8X6TJS6"/>
<keyword evidence="3" id="KW-1185">Reference proteome</keyword>
<name>A0A8X6TJS6_NEPPI</name>
<reference evidence="2" key="1">
    <citation type="submission" date="2020-08" db="EMBL/GenBank/DDBJ databases">
        <title>Multicomponent nature underlies the extraordinary mechanical properties of spider dragline silk.</title>
        <authorList>
            <person name="Kono N."/>
            <person name="Nakamura H."/>
            <person name="Mori M."/>
            <person name="Yoshida Y."/>
            <person name="Ohtoshi R."/>
            <person name="Malay A.D."/>
            <person name="Moran D.A.P."/>
            <person name="Tomita M."/>
            <person name="Numata K."/>
            <person name="Arakawa K."/>
        </authorList>
    </citation>
    <scope>NUCLEOTIDE SEQUENCE</scope>
</reference>
<sequence length="92" mass="10761">MLSKFISQPPSTNCSFQFQKFSNKYGYRTQQFNACDSHSQSERRQKFPPIHEMPPPEALPVDRLEGKMRLSFKTSKQNKVKLLLQTPLMKVQ</sequence>
<gene>
    <name evidence="2" type="ORF">NPIL_195491</name>
</gene>
<organism evidence="2 3">
    <name type="scientific">Nephila pilipes</name>
    <name type="common">Giant wood spider</name>
    <name type="synonym">Nephila maculata</name>
    <dbReference type="NCBI Taxonomy" id="299642"/>
    <lineage>
        <taxon>Eukaryota</taxon>
        <taxon>Metazoa</taxon>
        <taxon>Ecdysozoa</taxon>
        <taxon>Arthropoda</taxon>
        <taxon>Chelicerata</taxon>
        <taxon>Arachnida</taxon>
        <taxon>Araneae</taxon>
        <taxon>Araneomorphae</taxon>
        <taxon>Entelegynae</taxon>
        <taxon>Araneoidea</taxon>
        <taxon>Nephilidae</taxon>
        <taxon>Nephila</taxon>
    </lineage>
</organism>
<evidence type="ECO:0000313" key="2">
    <source>
        <dbReference type="EMBL" id="GFT15556.1"/>
    </source>
</evidence>
<protein>
    <submittedName>
        <fullName evidence="2">Uncharacterized protein</fullName>
    </submittedName>
</protein>
<dbReference type="EMBL" id="BMAW01058297">
    <property type="protein sequence ID" value="GFT15556.1"/>
    <property type="molecule type" value="Genomic_DNA"/>
</dbReference>
<feature type="region of interest" description="Disordered" evidence="1">
    <location>
        <begin position="37"/>
        <end position="60"/>
    </location>
</feature>
<accession>A0A8X6TJS6</accession>